<dbReference type="Pfam" id="PF00672">
    <property type="entry name" value="HAMP"/>
    <property type="match status" value="1"/>
</dbReference>
<name>D2Z7A4_9BACT</name>
<feature type="domain" description="HAMP" evidence="6">
    <location>
        <begin position="204"/>
        <end position="258"/>
    </location>
</feature>
<evidence type="ECO:0000313" key="7">
    <source>
        <dbReference type="EMBL" id="EFC91351.1"/>
    </source>
</evidence>
<reference evidence="7 8" key="1">
    <citation type="journal article" date="2010" name="Stand. Genomic Sci.">
        <title>Permanent draft genome sequence of Dethiosulfovibrio peptidovorans type strain (SEBR 4207).</title>
        <authorList>
            <person name="Labutti K."/>
            <person name="Mayilraj S."/>
            <person name="Clum A."/>
            <person name="Lucas S."/>
            <person name="Glavina Del Rio T."/>
            <person name="Nolan M."/>
            <person name="Tice H."/>
            <person name="Cheng J.F."/>
            <person name="Pitluck S."/>
            <person name="Liolios K."/>
            <person name="Ivanova N."/>
            <person name="Mavromatis K."/>
            <person name="Mikhailova N."/>
            <person name="Pati A."/>
            <person name="Goodwin L."/>
            <person name="Chen A."/>
            <person name="Palaniappan K."/>
            <person name="Land M."/>
            <person name="Hauser L."/>
            <person name="Chang Y.J."/>
            <person name="Jeffries C.D."/>
            <person name="Rohde M."/>
            <person name="Spring S."/>
            <person name="Goker M."/>
            <person name="Woyke T."/>
            <person name="Bristow J."/>
            <person name="Eisen J.A."/>
            <person name="Markowitz V."/>
            <person name="Hugenholtz P."/>
            <person name="Kyrpides N.C."/>
            <person name="Klenk H.P."/>
            <person name="Lapidus A."/>
        </authorList>
    </citation>
    <scope>NUCLEOTIDE SEQUENCE [LARGE SCALE GENOMIC DNA]</scope>
    <source>
        <strain evidence="7 8">DSM 11002</strain>
    </source>
</reference>
<protein>
    <submittedName>
        <fullName evidence="7">Methyl-accepting chemotaxis sensory transducer</fullName>
    </submittedName>
</protein>
<evidence type="ECO:0000256" key="2">
    <source>
        <dbReference type="ARBA" id="ARBA00029447"/>
    </source>
</evidence>
<keyword evidence="8" id="KW-1185">Reference proteome</keyword>
<dbReference type="InterPro" id="IPR004089">
    <property type="entry name" value="MCPsignal_dom"/>
</dbReference>
<feature type="domain" description="Methyl-accepting transducer" evidence="5">
    <location>
        <begin position="277"/>
        <end position="513"/>
    </location>
</feature>
<dbReference type="PROSITE" id="PS50885">
    <property type="entry name" value="HAMP"/>
    <property type="match status" value="1"/>
</dbReference>
<dbReference type="GO" id="GO:0007165">
    <property type="term" value="P:signal transduction"/>
    <property type="evidence" value="ECO:0007669"/>
    <property type="project" value="UniProtKB-KW"/>
</dbReference>
<dbReference type="PROSITE" id="PS50111">
    <property type="entry name" value="CHEMOTAXIS_TRANSDUC_2"/>
    <property type="match status" value="1"/>
</dbReference>
<evidence type="ECO:0000259" key="6">
    <source>
        <dbReference type="PROSITE" id="PS50885"/>
    </source>
</evidence>
<evidence type="ECO:0000256" key="3">
    <source>
        <dbReference type="PROSITE-ProRule" id="PRU00284"/>
    </source>
</evidence>
<evidence type="ECO:0000256" key="4">
    <source>
        <dbReference type="SAM" id="Phobius"/>
    </source>
</evidence>
<proteinExistence type="inferred from homology"/>
<dbReference type="EMBL" id="ABTR02000001">
    <property type="protein sequence ID" value="EFC91351.1"/>
    <property type="molecule type" value="Genomic_DNA"/>
</dbReference>
<sequence>MSRSIVSKLGVLTAFSLILSIGALAFVAIRGVGNMSLSVGSVAERMLNEDIENKNAMSAKGAEDYGKAMSSYLAWISAAPLWNFNEESLSDYAAGMLEVPNVAYAVIYDDGGAVAAGEKPEGRGFSPFKADIVHEGEVIGSVEVGLDLSYLGDLKKGSEETRDHLIAEFNRQASETERSIRNRTVTISIVLLSAVLALNVFVLLRVASPLRKMTEVVRDLGEGEGDLTVRMDIKTSDEVGRLCGSLNQFMDKLSTLVVDMMSIARRLGEDSHVLAERSQSSLGTIDTVKSSMEEIMGLSQTNAAAVEESNAGVEEMAATAESVAKASERGVEASSKTYKFTEGVSVQMEQVVQDINGVSVKSQENRKKMSSLENAVESITDFVGAITGIADQTNLLALNAAIEAARAGDAGKGFAVVAEEVRKLAEESNSAAQEISSLIETLSVYAKESIQGTVEEEEILGKVVDRADRLRNDLASSMKEIEAVDGVMNEVSELSKAQSMSSTEMANAVDSIAKGTSEIVERLGDIGGVTEEAKNAFESVVSQTEVLLEGMEQLRRHLDQFKV</sequence>
<dbReference type="RefSeq" id="WP_005660711.1">
    <property type="nucleotide sequence ID" value="NZ_ABTR02000001.1"/>
</dbReference>
<accession>D2Z7A4</accession>
<dbReference type="CDD" id="cd06225">
    <property type="entry name" value="HAMP"/>
    <property type="match status" value="1"/>
</dbReference>
<dbReference type="GO" id="GO:0004888">
    <property type="term" value="F:transmembrane signaling receptor activity"/>
    <property type="evidence" value="ECO:0007669"/>
    <property type="project" value="InterPro"/>
</dbReference>
<evidence type="ECO:0000313" key="8">
    <source>
        <dbReference type="Proteomes" id="UP000006427"/>
    </source>
</evidence>
<feature type="transmembrane region" description="Helical" evidence="4">
    <location>
        <begin position="185"/>
        <end position="204"/>
    </location>
</feature>
<comment type="caution">
    <text evidence="7">The sequence shown here is derived from an EMBL/GenBank/DDBJ whole genome shotgun (WGS) entry which is preliminary data.</text>
</comment>
<dbReference type="PaxDb" id="469381-Dpep_1325"/>
<gene>
    <name evidence="7" type="ORF">Dpep_1325</name>
</gene>
<keyword evidence="4" id="KW-1133">Transmembrane helix</keyword>
<keyword evidence="4" id="KW-0472">Membrane</keyword>
<evidence type="ECO:0000259" key="5">
    <source>
        <dbReference type="PROSITE" id="PS50111"/>
    </source>
</evidence>
<dbReference type="PANTHER" id="PTHR32089:SF112">
    <property type="entry name" value="LYSOZYME-LIKE PROTEIN-RELATED"/>
    <property type="match status" value="1"/>
</dbReference>
<dbReference type="STRING" id="469381.Dpep_1325"/>
<dbReference type="GO" id="GO:0016020">
    <property type="term" value="C:membrane"/>
    <property type="evidence" value="ECO:0007669"/>
    <property type="project" value="InterPro"/>
</dbReference>
<dbReference type="OrthoDB" id="1586at2"/>
<dbReference type="PANTHER" id="PTHR32089">
    <property type="entry name" value="METHYL-ACCEPTING CHEMOTAXIS PROTEIN MCPB"/>
    <property type="match status" value="1"/>
</dbReference>
<dbReference type="GO" id="GO:0006935">
    <property type="term" value="P:chemotaxis"/>
    <property type="evidence" value="ECO:0007669"/>
    <property type="project" value="InterPro"/>
</dbReference>
<dbReference type="InterPro" id="IPR004090">
    <property type="entry name" value="Chemotax_Me-accpt_rcpt"/>
</dbReference>
<dbReference type="eggNOG" id="COG0840">
    <property type="taxonomic scope" value="Bacteria"/>
</dbReference>
<dbReference type="InterPro" id="IPR003660">
    <property type="entry name" value="HAMP_dom"/>
</dbReference>
<dbReference type="Proteomes" id="UP000006427">
    <property type="component" value="Unassembled WGS sequence"/>
</dbReference>
<dbReference type="Gene3D" id="1.10.287.950">
    <property type="entry name" value="Methyl-accepting chemotaxis protein"/>
    <property type="match status" value="1"/>
</dbReference>
<organism evidence="7 8">
    <name type="scientific">Dethiosulfovibrio peptidovorans DSM 11002</name>
    <dbReference type="NCBI Taxonomy" id="469381"/>
    <lineage>
        <taxon>Bacteria</taxon>
        <taxon>Thermotogati</taxon>
        <taxon>Synergistota</taxon>
        <taxon>Synergistia</taxon>
        <taxon>Synergistales</taxon>
        <taxon>Dethiosulfovibrionaceae</taxon>
        <taxon>Dethiosulfovibrio</taxon>
    </lineage>
</organism>
<dbReference type="SMART" id="SM00283">
    <property type="entry name" value="MA"/>
    <property type="match status" value="1"/>
</dbReference>
<dbReference type="AlphaFoldDB" id="D2Z7A4"/>
<keyword evidence="1 3" id="KW-0807">Transducer</keyword>
<dbReference type="PRINTS" id="PR00260">
    <property type="entry name" value="CHEMTRNSDUCR"/>
</dbReference>
<evidence type="ECO:0000256" key="1">
    <source>
        <dbReference type="ARBA" id="ARBA00023224"/>
    </source>
</evidence>
<comment type="similarity">
    <text evidence="2">Belongs to the methyl-accepting chemotaxis (MCP) protein family.</text>
</comment>
<dbReference type="Pfam" id="PF00015">
    <property type="entry name" value="MCPsignal"/>
    <property type="match status" value="1"/>
</dbReference>
<keyword evidence="4" id="KW-0812">Transmembrane</keyword>
<dbReference type="SMART" id="SM00304">
    <property type="entry name" value="HAMP"/>
    <property type="match status" value="1"/>
</dbReference>
<dbReference type="SUPFAM" id="SSF58104">
    <property type="entry name" value="Methyl-accepting chemotaxis protein (MCP) signaling domain"/>
    <property type="match status" value="1"/>
</dbReference>